<keyword evidence="2 9" id="KW-0813">Transport</keyword>
<dbReference type="AlphaFoldDB" id="A0AB94IBC0"/>
<keyword evidence="12" id="KW-1185">Reference proteome</keyword>
<proteinExistence type="inferred from homology"/>
<dbReference type="HAMAP" id="MF_00236">
    <property type="entry name" value="TatA_E"/>
    <property type="match status" value="1"/>
</dbReference>
<keyword evidence="5 9" id="KW-0653">Protein transport</keyword>
<dbReference type="GO" id="GO:0043953">
    <property type="term" value="P:protein transport by the Tat complex"/>
    <property type="evidence" value="ECO:0007669"/>
    <property type="project" value="UniProtKB-UniRule"/>
</dbReference>
<dbReference type="PANTHER" id="PTHR42982">
    <property type="entry name" value="SEC-INDEPENDENT PROTEIN TRANSLOCASE PROTEIN TATA"/>
    <property type="match status" value="1"/>
</dbReference>
<name>A0AB94IBC0_9GAMM</name>
<evidence type="ECO:0000256" key="7">
    <source>
        <dbReference type="ARBA" id="ARBA00023010"/>
    </source>
</evidence>
<sequence length="67" mass="7472">MMPSLPQLLILIAVVVLLFGTKKLRTLGEDLGTAIKGFKKAMSEDEDEQKASNDKVLTQNQKHDMDK</sequence>
<evidence type="ECO:0000256" key="9">
    <source>
        <dbReference type="HAMAP-Rule" id="MF_00236"/>
    </source>
</evidence>
<dbReference type="Pfam" id="PF02416">
    <property type="entry name" value="TatA_B_E"/>
    <property type="match status" value="1"/>
</dbReference>
<dbReference type="GO" id="GO:0008320">
    <property type="term" value="F:protein transmembrane transporter activity"/>
    <property type="evidence" value="ECO:0007669"/>
    <property type="project" value="UniProtKB-UniRule"/>
</dbReference>
<evidence type="ECO:0000256" key="4">
    <source>
        <dbReference type="ARBA" id="ARBA00022692"/>
    </source>
</evidence>
<evidence type="ECO:0000256" key="3">
    <source>
        <dbReference type="ARBA" id="ARBA00022475"/>
    </source>
</evidence>
<protein>
    <recommendedName>
        <fullName evidence="9">Sec-independent protein translocase protein TatA</fullName>
    </recommendedName>
</protein>
<evidence type="ECO:0000313" key="12">
    <source>
        <dbReference type="Proteomes" id="UP000506160"/>
    </source>
</evidence>
<keyword evidence="4 9" id="KW-0812">Transmembrane</keyword>
<evidence type="ECO:0000256" key="10">
    <source>
        <dbReference type="SAM" id="MobiDB-lite"/>
    </source>
</evidence>
<evidence type="ECO:0000256" key="8">
    <source>
        <dbReference type="ARBA" id="ARBA00023136"/>
    </source>
</evidence>
<dbReference type="Proteomes" id="UP000506160">
    <property type="component" value="Unassembled WGS sequence"/>
</dbReference>
<dbReference type="EMBL" id="AWGA01000067">
    <property type="protein sequence ID" value="TEA26702.1"/>
    <property type="molecule type" value="Genomic_DNA"/>
</dbReference>
<comment type="similarity">
    <text evidence="9">Belongs to the TatA/E family.</text>
</comment>
<reference evidence="11 12" key="1">
    <citation type="journal article" date="2014" name="Appl. Environ. Microbiol.">
        <title>Genomic features of a bumble bee symbiont reflect its host environment.</title>
        <authorList>
            <person name="Martinson V.G."/>
            <person name="Magoc T."/>
            <person name="Koch H."/>
            <person name="Salzberg S.L."/>
            <person name="Moran N.A."/>
        </authorList>
    </citation>
    <scope>NUCLEOTIDE SEQUENCE [LARGE SCALE GENOMIC DNA]</scope>
    <source>
        <strain evidence="11 12">Bimp</strain>
    </source>
</reference>
<keyword evidence="3 9" id="KW-1003">Cell membrane</keyword>
<evidence type="ECO:0000256" key="5">
    <source>
        <dbReference type="ARBA" id="ARBA00022927"/>
    </source>
</evidence>
<gene>
    <name evidence="9 11" type="primary">tatA</name>
    <name evidence="11" type="ORF">O970_07380</name>
</gene>
<dbReference type="Gene3D" id="1.20.5.3310">
    <property type="match status" value="1"/>
</dbReference>
<keyword evidence="7 9" id="KW-0811">Translocation</keyword>
<evidence type="ECO:0000313" key="11">
    <source>
        <dbReference type="EMBL" id="TEA26702.1"/>
    </source>
</evidence>
<evidence type="ECO:0000256" key="1">
    <source>
        <dbReference type="ARBA" id="ARBA00004162"/>
    </source>
</evidence>
<comment type="subunit">
    <text evidence="9">The Tat system comprises two distinct complexes: a TatABC complex, containing multiple copies of TatA, TatB and TatC subunits, and a separate TatA complex, containing only TatA subunits. Substrates initially bind to the TatABC complex, which probably triggers association of the separate TatA complex to form the active translocon.</text>
</comment>
<dbReference type="GO" id="GO:0033281">
    <property type="term" value="C:TAT protein transport complex"/>
    <property type="evidence" value="ECO:0007669"/>
    <property type="project" value="UniProtKB-UniRule"/>
</dbReference>
<dbReference type="InterPro" id="IPR003369">
    <property type="entry name" value="TatA/B/E"/>
</dbReference>
<organism evidence="11 12">
    <name type="scientific">Candidatus Schmidhempelia bombi str. Bimp</name>
    <dbReference type="NCBI Taxonomy" id="1387197"/>
    <lineage>
        <taxon>Bacteria</taxon>
        <taxon>Pseudomonadati</taxon>
        <taxon>Pseudomonadota</taxon>
        <taxon>Gammaproteobacteria</taxon>
        <taxon>Orbales</taxon>
        <taxon>Orbaceae</taxon>
        <taxon>Candidatus Schmidhempelia</taxon>
    </lineage>
</organism>
<feature type="region of interest" description="Disordered" evidence="10">
    <location>
        <begin position="42"/>
        <end position="67"/>
    </location>
</feature>
<dbReference type="RefSeq" id="WP_105291852.1">
    <property type="nucleotide sequence ID" value="NZ_AWGA01000067.1"/>
</dbReference>
<keyword evidence="6 9" id="KW-1133">Transmembrane helix</keyword>
<comment type="caution">
    <text evidence="11">The sequence shown here is derived from an EMBL/GenBank/DDBJ whole genome shotgun (WGS) entry which is preliminary data.</text>
</comment>
<dbReference type="PANTHER" id="PTHR42982:SF1">
    <property type="entry name" value="SEC-INDEPENDENT PROTEIN TRANSLOCASE PROTEIN TATA"/>
    <property type="match status" value="1"/>
</dbReference>
<comment type="function">
    <text evidence="9">Part of the twin-arginine translocation (Tat) system that transports large folded proteins containing a characteristic twin-arginine motif in their signal peptide across membranes. TatA could form the protein-conducting channel of the Tat system.</text>
</comment>
<evidence type="ECO:0000256" key="2">
    <source>
        <dbReference type="ARBA" id="ARBA00022448"/>
    </source>
</evidence>
<keyword evidence="8 9" id="KW-0472">Membrane</keyword>
<dbReference type="NCBIfam" id="TIGR01411">
    <property type="entry name" value="tatAE"/>
    <property type="match status" value="1"/>
</dbReference>
<dbReference type="InterPro" id="IPR006312">
    <property type="entry name" value="TatA/E"/>
</dbReference>
<evidence type="ECO:0000256" key="6">
    <source>
        <dbReference type="ARBA" id="ARBA00022989"/>
    </source>
</evidence>
<comment type="subcellular location">
    <subcellularLocation>
        <location evidence="1 9">Cell membrane</location>
        <topology evidence="1 9">Single-pass membrane protein</topology>
    </subcellularLocation>
</comment>
<accession>A0AB94IBC0</accession>